<evidence type="ECO:0000256" key="1">
    <source>
        <dbReference type="ARBA" id="ARBA00022741"/>
    </source>
</evidence>
<dbReference type="EMBL" id="CP003615">
    <property type="protein sequence ID" value="AFZ10545.1"/>
    <property type="molecule type" value="Genomic_DNA"/>
</dbReference>
<organism evidence="3 4">
    <name type="scientific">Phormidium nigroviride PCC 7112</name>
    <dbReference type="NCBI Taxonomy" id="179408"/>
    <lineage>
        <taxon>Bacteria</taxon>
        <taxon>Bacillati</taxon>
        <taxon>Cyanobacteriota</taxon>
        <taxon>Cyanophyceae</taxon>
        <taxon>Oscillatoriophycideae</taxon>
        <taxon>Oscillatoriales</taxon>
        <taxon>Oscillatoriaceae</taxon>
        <taxon>Phormidium</taxon>
    </lineage>
</organism>
<keyword evidence="2" id="KW-0067">ATP-binding</keyword>
<dbReference type="InterPro" id="IPR027417">
    <property type="entry name" value="P-loop_NTPase"/>
</dbReference>
<dbReference type="KEGG" id="oni:Osc7112_6392"/>
<dbReference type="Gene3D" id="2.30.30.780">
    <property type="match status" value="1"/>
</dbReference>
<evidence type="ECO:0000256" key="2">
    <source>
        <dbReference type="ARBA" id="ARBA00022840"/>
    </source>
</evidence>
<dbReference type="SUPFAM" id="SSF52540">
    <property type="entry name" value="P-loop containing nucleoside triphosphate hydrolases"/>
    <property type="match status" value="1"/>
</dbReference>
<sequence>MIQTLVKPNFQLTSQQNNALQLLEQFVASSKRVFGLFGYAGTGKSTLVNLVAEQLVSAGKRVAFTAPTNKAVGVLRRMAAEKGLRGVDFMTIHQLLGLAPVKQGQNKILKQVSPSFLHLYDTIFLDECSMVTAELWNIIQERIASALLIGSNRQLIVMGDPAQLPPVNKGEIEEKKSQSFSVPEKAVLTEVVRQGAGSPLLEFVTACRTAVKSKEAFKPFSKFSLDKKNGAFLVREKTLLKYALKKFSSTFPQDPDCFRILCYTNERVAYWNSKIRAKIYGKNAPRFIIGERLIAKAPVIAPDGKTVILPTSAEVEIAEFQEDRYSGYKAWNLQVKTDAGDQRQIYILHESDACRFQQDNARLLQNAKSNPSLWKAWYDHCEIFADMRNCWAITVHNSQGSTFTEVGIDSSDIGRKVATKLLYLAQFFHNQKAQFVKEYRDSIRAHNQLMYVSCSRAKQRVFVTK</sequence>
<accession>K9VTM1</accession>
<dbReference type="GO" id="GO:0003678">
    <property type="term" value="F:DNA helicase activity"/>
    <property type="evidence" value="ECO:0007669"/>
    <property type="project" value="UniProtKB-ARBA"/>
</dbReference>
<keyword evidence="3" id="KW-0378">Hydrolase</keyword>
<proteinExistence type="predicted"/>
<geneLocation type="plasmid" evidence="3 4">
    <name>pOSC7112.01</name>
</geneLocation>
<dbReference type="RefSeq" id="WP_015211717.1">
    <property type="nucleotide sequence ID" value="NC_019763.1"/>
</dbReference>
<dbReference type="Proteomes" id="UP000010478">
    <property type="component" value="Plasmid pOSC7112.01"/>
</dbReference>
<evidence type="ECO:0000313" key="3">
    <source>
        <dbReference type="EMBL" id="AFZ10545.1"/>
    </source>
</evidence>
<dbReference type="OrthoDB" id="9803432at2"/>
<gene>
    <name evidence="3" type="ORF">Osc7112_6392</name>
</gene>
<protein>
    <submittedName>
        <fullName evidence="3">DNA helicase, putative</fullName>
    </submittedName>
</protein>
<dbReference type="GO" id="GO:0005524">
    <property type="term" value="F:ATP binding"/>
    <property type="evidence" value="ECO:0007669"/>
    <property type="project" value="UniProtKB-KW"/>
</dbReference>
<keyword evidence="1" id="KW-0547">Nucleotide-binding</keyword>
<reference evidence="3 4" key="1">
    <citation type="submission" date="2012-05" db="EMBL/GenBank/DDBJ databases">
        <title>Finished plasmid 1 of genome of Oscillatoria sp. PCC 7112.</title>
        <authorList>
            <consortium name="US DOE Joint Genome Institute"/>
            <person name="Gugger M."/>
            <person name="Coursin T."/>
            <person name="Rippka R."/>
            <person name="Tandeau De Marsac N."/>
            <person name="Huntemann M."/>
            <person name="Wei C.-L."/>
            <person name="Han J."/>
            <person name="Detter J.C."/>
            <person name="Han C."/>
            <person name="Tapia R."/>
            <person name="Davenport K."/>
            <person name="Daligault H."/>
            <person name="Erkkila T."/>
            <person name="Gu W."/>
            <person name="Munk A.C.C."/>
            <person name="Teshima H."/>
            <person name="Xu Y."/>
            <person name="Chain P."/>
            <person name="Chen A."/>
            <person name="Krypides N."/>
            <person name="Mavromatis K."/>
            <person name="Markowitz V."/>
            <person name="Szeto E."/>
            <person name="Ivanova N."/>
            <person name="Mikhailova N."/>
            <person name="Ovchinnikova G."/>
            <person name="Pagani I."/>
            <person name="Pati A."/>
            <person name="Goodwin L."/>
            <person name="Peters L."/>
            <person name="Pitluck S."/>
            <person name="Woyke T."/>
            <person name="Kerfeld C."/>
        </authorList>
    </citation>
    <scope>NUCLEOTIDE SEQUENCE [LARGE SCALE GENOMIC DNA]</scope>
    <source>
        <strain evidence="3 4">PCC 7112</strain>
        <plasmid evidence="3 4">pOSC7112.01</plasmid>
    </source>
</reference>
<keyword evidence="4" id="KW-1185">Reference proteome</keyword>
<name>K9VTM1_9CYAN</name>
<dbReference type="PANTHER" id="PTHR43788">
    <property type="entry name" value="DNA2/NAM7 HELICASE FAMILY MEMBER"/>
    <property type="match status" value="1"/>
</dbReference>
<keyword evidence="3" id="KW-0347">Helicase</keyword>
<dbReference type="HOGENOM" id="CLU_029429_0_0_3"/>
<dbReference type="PANTHER" id="PTHR43788:SF6">
    <property type="entry name" value="DNA HELICASE B"/>
    <property type="match status" value="1"/>
</dbReference>
<dbReference type="AlphaFoldDB" id="K9VTM1"/>
<dbReference type="Pfam" id="PF13604">
    <property type="entry name" value="AAA_30"/>
    <property type="match status" value="1"/>
</dbReference>
<evidence type="ECO:0000313" key="4">
    <source>
        <dbReference type="Proteomes" id="UP000010478"/>
    </source>
</evidence>
<dbReference type="InterPro" id="IPR050534">
    <property type="entry name" value="Coronavir_polyprotein_1ab"/>
</dbReference>
<dbReference type="Gene3D" id="3.40.50.300">
    <property type="entry name" value="P-loop containing nucleotide triphosphate hydrolases"/>
    <property type="match status" value="2"/>
</dbReference>
<keyword evidence="3" id="KW-0614">Plasmid</keyword>